<evidence type="ECO:0000313" key="3">
    <source>
        <dbReference type="Proteomes" id="UP000654075"/>
    </source>
</evidence>
<dbReference type="AlphaFoldDB" id="A0A813HYR2"/>
<feature type="region of interest" description="Disordered" evidence="1">
    <location>
        <begin position="180"/>
        <end position="213"/>
    </location>
</feature>
<name>A0A813HYR2_POLGL</name>
<accession>A0A813HYR2</accession>
<protein>
    <submittedName>
        <fullName evidence="2">Uncharacterized protein</fullName>
    </submittedName>
</protein>
<reference evidence="2" key="1">
    <citation type="submission" date="2021-02" db="EMBL/GenBank/DDBJ databases">
        <authorList>
            <person name="Dougan E. K."/>
            <person name="Rhodes N."/>
            <person name="Thang M."/>
            <person name="Chan C."/>
        </authorList>
    </citation>
    <scope>NUCLEOTIDE SEQUENCE</scope>
</reference>
<comment type="caution">
    <text evidence="2">The sequence shown here is derived from an EMBL/GenBank/DDBJ whole genome shotgun (WGS) entry which is preliminary data.</text>
</comment>
<gene>
    <name evidence="2" type="ORF">PGLA1383_LOCUS57991</name>
</gene>
<sequence length="495" mass="54774">MKHLIPNTSVAAVAAASYFKSLGHSFSADSVPSNVKSSFRLRVVAVPAQFATEGLKDLVPCTIWTGLEIFDVSTPYDVSAGAGLGVRLGGCLVWLAMHASISSHSYGTRLLTRFVRLPIPGSQQMNALNARFADFERQGVQMLRVPFLDGKANTWQQRAELEQQRAKEVKAAAAGLPSSPAAMASPLRRSSESGPNIIGRRVPEGSGLAPPDSQYLQDAEHAYGGATDMAGREDELLHAVEFRTQRHVQLFRQLQARWQCYDAYARVCMSLGVRHMLQAISYYLIGICMVQNQLPYLAYVLTFTFQALAMTTSVLDIHGLPCYGTLDLSVVGMLPSIILCVSLSIAPRDQEGLLLEDNFYLSSLAAYPLEICWFELLRWVASPTDPGASLPRHFRAVLFMDVFSDVDLVEQENPDGSHLSAQERTQLGRRVATCEGALTTAKAALRRWEAVPNNWLSMKQRRQLGKFQTGFNDALEDLRDELVSRHFRWTFEAVG</sequence>
<evidence type="ECO:0000256" key="1">
    <source>
        <dbReference type="SAM" id="MobiDB-lite"/>
    </source>
</evidence>
<organism evidence="2 3">
    <name type="scientific">Polarella glacialis</name>
    <name type="common">Dinoflagellate</name>
    <dbReference type="NCBI Taxonomy" id="89957"/>
    <lineage>
        <taxon>Eukaryota</taxon>
        <taxon>Sar</taxon>
        <taxon>Alveolata</taxon>
        <taxon>Dinophyceae</taxon>
        <taxon>Suessiales</taxon>
        <taxon>Suessiaceae</taxon>
        <taxon>Polarella</taxon>
    </lineage>
</organism>
<dbReference type="Proteomes" id="UP000654075">
    <property type="component" value="Unassembled WGS sequence"/>
</dbReference>
<keyword evidence="3" id="KW-1185">Reference proteome</keyword>
<evidence type="ECO:0000313" key="2">
    <source>
        <dbReference type="EMBL" id="CAE8643682.1"/>
    </source>
</evidence>
<dbReference type="EMBL" id="CAJNNV010033413">
    <property type="protein sequence ID" value="CAE8643682.1"/>
    <property type="molecule type" value="Genomic_DNA"/>
</dbReference>
<dbReference type="OrthoDB" id="433645at2759"/>
<proteinExistence type="predicted"/>